<dbReference type="EMBL" id="JACXVP010000079">
    <property type="protein sequence ID" value="KAG5568618.1"/>
    <property type="molecule type" value="Genomic_DNA"/>
</dbReference>
<accession>A0A9J5VZP9</accession>
<evidence type="ECO:0000256" key="1">
    <source>
        <dbReference type="SAM" id="MobiDB-lite"/>
    </source>
</evidence>
<feature type="compositionally biased region" description="Polar residues" evidence="1">
    <location>
        <begin position="39"/>
        <end position="57"/>
    </location>
</feature>
<comment type="caution">
    <text evidence="2">The sequence shown here is derived from an EMBL/GenBank/DDBJ whole genome shotgun (WGS) entry which is preliminary data.</text>
</comment>
<keyword evidence="3" id="KW-1185">Reference proteome</keyword>
<proteinExistence type="predicted"/>
<dbReference type="Proteomes" id="UP000824120">
    <property type="component" value="Unassembled WGS sequence"/>
</dbReference>
<feature type="region of interest" description="Disordered" evidence="1">
    <location>
        <begin position="1"/>
        <end position="57"/>
    </location>
</feature>
<protein>
    <submittedName>
        <fullName evidence="2">Uncharacterized protein</fullName>
    </submittedName>
</protein>
<dbReference type="AlphaFoldDB" id="A0A9J5VZP9"/>
<evidence type="ECO:0000313" key="2">
    <source>
        <dbReference type="EMBL" id="KAG5568618.1"/>
    </source>
</evidence>
<organism evidence="2 3">
    <name type="scientific">Solanum commersonii</name>
    <name type="common">Commerson's wild potato</name>
    <name type="synonym">Commerson's nightshade</name>
    <dbReference type="NCBI Taxonomy" id="4109"/>
    <lineage>
        <taxon>Eukaryota</taxon>
        <taxon>Viridiplantae</taxon>
        <taxon>Streptophyta</taxon>
        <taxon>Embryophyta</taxon>
        <taxon>Tracheophyta</taxon>
        <taxon>Spermatophyta</taxon>
        <taxon>Magnoliopsida</taxon>
        <taxon>eudicotyledons</taxon>
        <taxon>Gunneridae</taxon>
        <taxon>Pentapetalae</taxon>
        <taxon>asterids</taxon>
        <taxon>lamiids</taxon>
        <taxon>Solanales</taxon>
        <taxon>Solanaceae</taxon>
        <taxon>Solanoideae</taxon>
        <taxon>Solaneae</taxon>
        <taxon>Solanum</taxon>
    </lineage>
</organism>
<reference evidence="2" key="1">
    <citation type="submission" date="2020-09" db="EMBL/GenBank/DDBJ databases">
        <title>De no assembly of potato wild relative species, Solanum commersonii.</title>
        <authorList>
            <person name="Cho K."/>
        </authorList>
    </citation>
    <scope>NUCLEOTIDE SEQUENCE</scope>
    <source>
        <strain evidence="2">LZ3.2</strain>
        <tissue evidence="2">Leaf</tissue>
    </source>
</reference>
<evidence type="ECO:0000313" key="3">
    <source>
        <dbReference type="Proteomes" id="UP000824120"/>
    </source>
</evidence>
<gene>
    <name evidence="2" type="ORF">H5410_064369</name>
</gene>
<sequence>MDNSQKEKTPLGNTEEGHNSKAAGQEPLSIQGSEIDPSLLNSHNNINMQEKQAAATTSNKTIGIDSILPISQPLFTELCVNVVIVVEAAGDLDGGCKEKPTISCSA</sequence>
<feature type="compositionally biased region" description="Basic and acidic residues" evidence="1">
    <location>
        <begin position="1"/>
        <end position="19"/>
    </location>
</feature>
<dbReference type="OrthoDB" id="1326096at2759"/>
<name>A0A9J5VZP9_SOLCO</name>